<keyword evidence="2" id="KW-1185">Reference proteome</keyword>
<comment type="caution">
    <text evidence="1">The sequence shown here is derived from an EMBL/GenBank/DDBJ whole genome shotgun (WGS) entry which is preliminary data.</text>
</comment>
<dbReference type="AlphaFoldDB" id="A0A8H4CUP7"/>
<protein>
    <submittedName>
        <fullName evidence="1">Uncharacterized protein</fullName>
    </submittedName>
</protein>
<evidence type="ECO:0000313" key="2">
    <source>
        <dbReference type="Proteomes" id="UP000613401"/>
    </source>
</evidence>
<dbReference type="GeneID" id="69007562"/>
<evidence type="ECO:0000313" key="1">
    <source>
        <dbReference type="EMBL" id="KAF3810345.1"/>
    </source>
</evidence>
<sequence length="258" mass="30439">MYRFSAAATAIYFLQSIPHSLRTHLRQIILNEDYEAILYPQEHARGLIPFCQQYPIQVERRVNLWNVVFQEDMFYEHPDERCWHNQIATRRTPCVMNSDQITANVATWITEALALEQEGMPPGSFSLLLDGEPCPDLCSQIFESIVQRDAAWQQAWTKAIERGILGHFTWFERKDRPGYWGYIFERFPQSLIDIARATSVVHCNFDIGGSWDVESIVWKHVGWSRHKWESEWLNHTPQSWGPEPPLPHWRMLLEDNLW</sequence>
<name>A0A8H4CUP7_COLGL</name>
<dbReference type="EMBL" id="WVTB01000012">
    <property type="protein sequence ID" value="KAF3810345.1"/>
    <property type="molecule type" value="Genomic_DNA"/>
</dbReference>
<dbReference type="RefSeq" id="XP_045269504.1">
    <property type="nucleotide sequence ID" value="XM_045400529.1"/>
</dbReference>
<organism evidence="1 2">
    <name type="scientific">Colletotrichum gloeosporioides</name>
    <name type="common">Anthracnose fungus</name>
    <name type="synonym">Glomerella cingulata</name>
    <dbReference type="NCBI Taxonomy" id="474922"/>
    <lineage>
        <taxon>Eukaryota</taxon>
        <taxon>Fungi</taxon>
        <taxon>Dikarya</taxon>
        <taxon>Ascomycota</taxon>
        <taxon>Pezizomycotina</taxon>
        <taxon>Sordariomycetes</taxon>
        <taxon>Hypocreomycetidae</taxon>
        <taxon>Glomerellales</taxon>
        <taxon>Glomerellaceae</taxon>
        <taxon>Colletotrichum</taxon>
        <taxon>Colletotrichum gloeosporioides species complex</taxon>
    </lineage>
</organism>
<dbReference type="Proteomes" id="UP000613401">
    <property type="component" value="Unassembled WGS sequence"/>
</dbReference>
<proteinExistence type="predicted"/>
<accession>A0A8H4CUP7</accession>
<reference evidence="1" key="1">
    <citation type="journal article" date="2020" name="Phytopathology">
        <title>Genome sequence and comparative analysis of Colletotrichum gloeosporioides isolated from Liriodendron leaves.</title>
        <authorList>
            <person name="Fu F.F."/>
            <person name="Hao Z."/>
            <person name="Wang P."/>
            <person name="Lu Y."/>
            <person name="Xue L.J."/>
            <person name="Wei G."/>
            <person name="Tian Y."/>
            <person name="Baishi H."/>
            <person name="Xu H."/>
            <person name="Shi J."/>
            <person name="Cheng T."/>
            <person name="Wang G."/>
            <person name="Yi Y."/>
            <person name="Chen J."/>
        </authorList>
    </citation>
    <scope>NUCLEOTIDE SEQUENCE</scope>
    <source>
        <strain evidence="1">Lc1</strain>
    </source>
</reference>
<reference evidence="1" key="2">
    <citation type="submission" date="2020-03" db="EMBL/GenBank/DDBJ databases">
        <authorList>
            <person name="Fu F.-F."/>
            <person name="Chen J."/>
        </authorList>
    </citation>
    <scope>NUCLEOTIDE SEQUENCE</scope>
    <source>
        <strain evidence="1">Lc1</strain>
    </source>
</reference>
<gene>
    <name evidence="1" type="ORF">GCG54_00000390</name>
</gene>